<feature type="chain" id="PRO_5036849719" description="Immunogenic protein" evidence="1">
    <location>
        <begin position="27"/>
        <end position="320"/>
    </location>
</feature>
<accession>A0A916XJ48</accession>
<feature type="signal peptide" evidence="1">
    <location>
        <begin position="1"/>
        <end position="26"/>
    </location>
</feature>
<protein>
    <recommendedName>
        <fullName evidence="4">Immunogenic protein</fullName>
    </recommendedName>
</protein>
<reference evidence="2" key="1">
    <citation type="journal article" date="2014" name="Int. J. Syst. Evol. Microbiol.">
        <title>Complete genome sequence of Corynebacterium casei LMG S-19264T (=DSM 44701T), isolated from a smear-ripened cheese.</title>
        <authorList>
            <consortium name="US DOE Joint Genome Institute (JGI-PGF)"/>
            <person name="Walter F."/>
            <person name="Albersmeier A."/>
            <person name="Kalinowski J."/>
            <person name="Ruckert C."/>
        </authorList>
    </citation>
    <scope>NUCLEOTIDE SEQUENCE</scope>
    <source>
        <strain evidence="2">CGMCC 1.10998</strain>
    </source>
</reference>
<sequence>MMKFLKSVLPISVALAICLPAVPVAAADNIHIVMGTATPGGGFPMFGDAVVRTVAVTDTQLTIEARNTKGSTENIPLLEAGKLDIALVQGEAAYEALQGIGRAPANLKIVAAMYSTPGMFVVRADSPYHSIADLRGKPVAFGAKGSGLVILARYVLDGLGLDMDKDFQAVYLERAGDGPAMVADGRVAALWGGGSSWPGFGAVMNAPAGGRFIVPDEKEIALIAGKHTFLKRLVLPANSFRGQAVALNSLGSWSFIMARPDLPDEAAYRFTRALHLGEKNIAVILPQAQETTAANTARAVSDAKLLHPGTLKYLREIGVK</sequence>
<reference evidence="2" key="2">
    <citation type="submission" date="2020-09" db="EMBL/GenBank/DDBJ databases">
        <authorList>
            <person name="Sun Q."/>
            <person name="Zhou Y."/>
        </authorList>
    </citation>
    <scope>NUCLEOTIDE SEQUENCE</scope>
    <source>
        <strain evidence="2">CGMCC 1.10998</strain>
    </source>
</reference>
<dbReference type="Gene3D" id="3.40.190.10">
    <property type="entry name" value="Periplasmic binding protein-like II"/>
    <property type="match status" value="2"/>
</dbReference>
<dbReference type="SUPFAM" id="SSF53850">
    <property type="entry name" value="Periplasmic binding protein-like II"/>
    <property type="match status" value="1"/>
</dbReference>
<evidence type="ECO:0000256" key="1">
    <source>
        <dbReference type="SAM" id="SignalP"/>
    </source>
</evidence>
<dbReference type="EMBL" id="BMED01000002">
    <property type="protein sequence ID" value="GGC77169.1"/>
    <property type="molecule type" value="Genomic_DNA"/>
</dbReference>
<evidence type="ECO:0000313" key="2">
    <source>
        <dbReference type="EMBL" id="GGC77169.1"/>
    </source>
</evidence>
<organism evidence="2 3">
    <name type="scientific">Undibacterium terreum</name>
    <dbReference type="NCBI Taxonomy" id="1224302"/>
    <lineage>
        <taxon>Bacteria</taxon>
        <taxon>Pseudomonadati</taxon>
        <taxon>Pseudomonadota</taxon>
        <taxon>Betaproteobacteria</taxon>
        <taxon>Burkholderiales</taxon>
        <taxon>Oxalobacteraceae</taxon>
        <taxon>Undibacterium</taxon>
    </lineage>
</organism>
<dbReference type="PANTHER" id="PTHR42941">
    <property type="entry name" value="SLL1037 PROTEIN"/>
    <property type="match status" value="1"/>
</dbReference>
<evidence type="ECO:0008006" key="4">
    <source>
        <dbReference type="Google" id="ProtNLM"/>
    </source>
</evidence>
<keyword evidence="1" id="KW-0732">Signal</keyword>
<name>A0A916XJ48_9BURK</name>
<gene>
    <name evidence="2" type="ORF">GCM10011396_25420</name>
</gene>
<dbReference type="PANTHER" id="PTHR42941:SF1">
    <property type="entry name" value="SLL1037 PROTEIN"/>
    <property type="match status" value="1"/>
</dbReference>
<dbReference type="RefSeq" id="WP_229751079.1">
    <property type="nucleotide sequence ID" value="NZ_BMED01000002.1"/>
</dbReference>
<comment type="caution">
    <text evidence="2">The sequence shown here is derived from an EMBL/GenBank/DDBJ whole genome shotgun (WGS) entry which is preliminary data.</text>
</comment>
<keyword evidence="3" id="KW-1185">Reference proteome</keyword>
<dbReference type="Proteomes" id="UP000637423">
    <property type="component" value="Unassembled WGS sequence"/>
</dbReference>
<dbReference type="AlphaFoldDB" id="A0A916XJ48"/>
<dbReference type="InterPro" id="IPR011852">
    <property type="entry name" value="TRAP_TAXI"/>
</dbReference>
<dbReference type="Pfam" id="PF16868">
    <property type="entry name" value="NMT1_3"/>
    <property type="match status" value="1"/>
</dbReference>
<proteinExistence type="predicted"/>
<dbReference type="NCBIfam" id="TIGR02122">
    <property type="entry name" value="TRAP_TAXI"/>
    <property type="match status" value="1"/>
</dbReference>
<evidence type="ECO:0000313" key="3">
    <source>
        <dbReference type="Proteomes" id="UP000637423"/>
    </source>
</evidence>